<name>A0AA36M2N6_CYLNA</name>
<keyword evidence="6" id="KW-1185">Reference proteome</keyword>
<dbReference type="InterPro" id="IPR036322">
    <property type="entry name" value="WD40_repeat_dom_sf"/>
</dbReference>
<dbReference type="PANTHER" id="PTHR15052:SF2">
    <property type="entry name" value="GENERAL TRANSCRIPTION FACTOR 3C POLYPEPTIDE 2"/>
    <property type="match status" value="1"/>
</dbReference>
<dbReference type="GO" id="GO:0006383">
    <property type="term" value="P:transcription by RNA polymerase III"/>
    <property type="evidence" value="ECO:0007669"/>
    <property type="project" value="TreeGrafter"/>
</dbReference>
<evidence type="ECO:0000256" key="3">
    <source>
        <dbReference type="ARBA" id="ARBA00023242"/>
    </source>
</evidence>
<sequence>MGRTKATPSRNIAASAVESTSKSAQRGRPKGISKRNETIQEIKPLTSSPAHALKYTNEECLKTYTDLKSFEQFDEAFPGNLKEKLIRGALKANGGSLPCFLCQKFLNTSLGLALHIRKCRGLPVLNQVNQDKPRPSPKKQPQPLNVEISSLEQLKEEPSLWLQLDDTLKLGLLKRFFPNESRIECFAIPKEGRKCPIITKYSAAFDHLNACIQPMYITYIRKASEFRKLDKKLKVRYIREAMNTLLELPCLECGRMYGHQYGLLYHVERCNVPEEEMPWKCYRCSYQATRADSYEHLRHCFPDEQPSKDDAAHVIGVLGDVNLRSGKSVQKEGASELMTINGETKPLSEFSAREALEAMVGPEKAILTTKKRRSKYGSKASISAGVIPSGTNRISITGDGKMRFRFRKAGVKDCAAGISEYPRYLDAVHKAHDQWQEETTALPLCSRLREIEQSVWKRASTSAHLPFISKVSVGFRIRENEDKGTHQDVPHSCQRLSALCSIELKREIQDYVTVAYCGGPICAIGVAPNAMQNDEEVVAVVTYPCETTLVGKDMKTSPGLIQFWLHGSENKRSKLRPWFILKSNFGLVLDAHWLDRPRSSETETLIGFLAVATAQGALLIYRVDTTSVSSTSSDAKTLPVVEPEPDLILYQPRPWLNGDKSTETAAPPLTSVAWCTKDEAQYVVAVNAAGGAVIWDMQRSLDTPYVLLDSSWSSPATCASFIGGFEVALSFRERLIRVYDVRTYQCTLEENTVRTAGSRAIGQPRLFSGFFTLQSEYYPTGSESEIPRNGVSFVCAETKSEGFFVVPLANRHEFMTWDVCASPVNAVVASCGCDGKLLLSTNGRLVTSSHIMDYGFSLMKSALTLIRKRISTPEEESMQELFAKMEASQGAASAPNSSEDEKRPAAPSYSTYEESLRSLWLDIHLNPDSKDLRSQQQFSSLDLRIESLNRVATNYSSRPFVFTGGQAGLMFVRPCVIASESPQLSELFLVPQELEEKPLAKIKRKS</sequence>
<dbReference type="AlphaFoldDB" id="A0AA36M2N6"/>
<dbReference type="SUPFAM" id="SSF50978">
    <property type="entry name" value="WD40 repeat-like"/>
    <property type="match status" value="1"/>
</dbReference>
<organism evidence="5 6">
    <name type="scientific">Cylicocyclus nassatus</name>
    <name type="common">Nematode worm</name>
    <dbReference type="NCBI Taxonomy" id="53992"/>
    <lineage>
        <taxon>Eukaryota</taxon>
        <taxon>Metazoa</taxon>
        <taxon>Ecdysozoa</taxon>
        <taxon>Nematoda</taxon>
        <taxon>Chromadorea</taxon>
        <taxon>Rhabditida</taxon>
        <taxon>Rhabditina</taxon>
        <taxon>Rhabditomorpha</taxon>
        <taxon>Strongyloidea</taxon>
        <taxon>Strongylidae</taxon>
        <taxon>Cylicocyclus</taxon>
    </lineage>
</organism>
<dbReference type="PANTHER" id="PTHR15052">
    <property type="entry name" value="RNA POLYMERASE III TRANSCRIPTION INITIATION FACTOR COMPLEX SUBUNIT"/>
    <property type="match status" value="1"/>
</dbReference>
<evidence type="ECO:0000313" key="6">
    <source>
        <dbReference type="Proteomes" id="UP001176961"/>
    </source>
</evidence>
<dbReference type="Gene3D" id="2.130.10.10">
    <property type="entry name" value="YVTN repeat-like/Quinoprotein amine dehydrogenase"/>
    <property type="match status" value="1"/>
</dbReference>
<dbReference type="InterPro" id="IPR015943">
    <property type="entry name" value="WD40/YVTN_repeat-like_dom_sf"/>
</dbReference>
<feature type="compositionally biased region" description="Polar residues" evidence="4">
    <location>
        <begin position="1"/>
        <end position="24"/>
    </location>
</feature>
<evidence type="ECO:0000256" key="1">
    <source>
        <dbReference type="ARBA" id="ARBA00004123"/>
    </source>
</evidence>
<comment type="subcellular location">
    <subcellularLocation>
        <location evidence="1">Nucleus</location>
    </subcellularLocation>
</comment>
<comment type="caution">
    <text evidence="5">The sequence shown here is derived from an EMBL/GenBank/DDBJ whole genome shotgun (WGS) entry which is preliminary data.</text>
</comment>
<dbReference type="Proteomes" id="UP001176961">
    <property type="component" value="Unassembled WGS sequence"/>
</dbReference>
<keyword evidence="3" id="KW-0539">Nucleus</keyword>
<dbReference type="GO" id="GO:0005634">
    <property type="term" value="C:nucleus"/>
    <property type="evidence" value="ECO:0007669"/>
    <property type="project" value="UniProtKB-SubCell"/>
</dbReference>
<accession>A0AA36M2N6</accession>
<feature type="region of interest" description="Disordered" evidence="4">
    <location>
        <begin position="889"/>
        <end position="908"/>
    </location>
</feature>
<reference evidence="5" key="1">
    <citation type="submission" date="2023-07" db="EMBL/GenBank/DDBJ databases">
        <authorList>
            <consortium name="CYATHOMIX"/>
        </authorList>
    </citation>
    <scope>NUCLEOTIDE SEQUENCE</scope>
    <source>
        <strain evidence="5">N/A</strain>
    </source>
</reference>
<gene>
    <name evidence="5" type="ORF">CYNAS_LOCUS8281</name>
</gene>
<dbReference type="InterPro" id="IPR052416">
    <property type="entry name" value="GTF3C_component"/>
</dbReference>
<protein>
    <submittedName>
        <fullName evidence="5">Uncharacterized protein</fullName>
    </submittedName>
</protein>
<keyword evidence="2" id="KW-0804">Transcription</keyword>
<evidence type="ECO:0000256" key="2">
    <source>
        <dbReference type="ARBA" id="ARBA00023163"/>
    </source>
</evidence>
<dbReference type="EMBL" id="CATQJL010000112">
    <property type="protein sequence ID" value="CAJ0596298.1"/>
    <property type="molecule type" value="Genomic_DNA"/>
</dbReference>
<feature type="region of interest" description="Disordered" evidence="4">
    <location>
        <begin position="1"/>
        <end position="34"/>
    </location>
</feature>
<proteinExistence type="predicted"/>
<dbReference type="GO" id="GO:0000127">
    <property type="term" value="C:transcription factor TFIIIC complex"/>
    <property type="evidence" value="ECO:0007669"/>
    <property type="project" value="TreeGrafter"/>
</dbReference>
<evidence type="ECO:0000256" key="4">
    <source>
        <dbReference type="SAM" id="MobiDB-lite"/>
    </source>
</evidence>
<evidence type="ECO:0000313" key="5">
    <source>
        <dbReference type="EMBL" id="CAJ0596298.1"/>
    </source>
</evidence>